<dbReference type="AlphaFoldDB" id="A0A0D0MF19"/>
<dbReference type="EMBL" id="JXQQ01000038">
    <property type="protein sequence ID" value="KIQ30891.1"/>
    <property type="molecule type" value="Genomic_DNA"/>
</dbReference>
<dbReference type="PROSITE" id="PS51318">
    <property type="entry name" value="TAT"/>
    <property type="match status" value="1"/>
</dbReference>
<evidence type="ECO:0000313" key="3">
    <source>
        <dbReference type="EMBL" id="KIQ30891.1"/>
    </source>
</evidence>
<evidence type="ECO:0000256" key="2">
    <source>
        <dbReference type="SAM" id="SignalP"/>
    </source>
</evidence>
<feature type="chain" id="PRO_5002216592" description="Tripartite tricarboxylate transporter substrate binding protein" evidence="2">
    <location>
        <begin position="32"/>
        <end position="331"/>
    </location>
</feature>
<comment type="caution">
    <text evidence="3">The sequence shown here is derived from an EMBL/GenBank/DDBJ whole genome shotgun (WGS) entry which is preliminary data.</text>
</comment>
<name>A0A0D0MF19_VARPD</name>
<dbReference type="SUPFAM" id="SSF53850">
    <property type="entry name" value="Periplasmic binding protein-like II"/>
    <property type="match status" value="1"/>
</dbReference>
<dbReference type="InterPro" id="IPR005064">
    <property type="entry name" value="BUG"/>
</dbReference>
<dbReference type="Gene3D" id="3.40.190.150">
    <property type="entry name" value="Bordetella uptake gene, domain 1"/>
    <property type="match status" value="1"/>
</dbReference>
<sequence length="331" mass="34115">MKTSSLRRPFLALSLTLAGALALGASIRASAADAYPSKPVKILVGYSAGGAVDAIARSVGQRMASILGQPVVVENKPGAGTNIAIKSLTTSAPDGYTLLLAANALAVNPSMYQPAPYDLDHDFTPISMVGRVPVVFAVREGSPIRTLPEFVAAAKAKPGGVTVATPGNGATPHLAMELFQHTAGLKLSHVPYKGGAQAITDVLGGHVDVVAVNALEVLPLVKGGKLKVLAVMSTERSAVLPGVPTVAESGYPGFEASVWYGFVAPAGLPKPVLEKLHDAVQKAIDSKEVREQLAAAGGVPLPGPTAQFEKLLKSDAARYGKLIREANIKPD</sequence>
<evidence type="ECO:0000256" key="1">
    <source>
        <dbReference type="ARBA" id="ARBA00006987"/>
    </source>
</evidence>
<reference evidence="3 4" key="1">
    <citation type="submission" date="2014-12" db="EMBL/GenBank/DDBJ databases">
        <title>16Stimator: statistical estimation of ribosomal gene copy numbers from draft genome assemblies.</title>
        <authorList>
            <person name="Perisin M.A."/>
            <person name="Vetter M."/>
            <person name="Gilbert J.A."/>
            <person name="Bergelson J."/>
        </authorList>
    </citation>
    <scope>NUCLEOTIDE SEQUENCE [LARGE SCALE GENOMIC DNA]</scope>
    <source>
        <strain evidence="3 4">MEDvA23</strain>
    </source>
</reference>
<evidence type="ECO:0008006" key="5">
    <source>
        <dbReference type="Google" id="ProtNLM"/>
    </source>
</evidence>
<feature type="signal peptide" evidence="2">
    <location>
        <begin position="1"/>
        <end position="31"/>
    </location>
</feature>
<accession>A0A0D0MF19</accession>
<keyword evidence="2" id="KW-0732">Signal</keyword>
<dbReference type="PIRSF" id="PIRSF017082">
    <property type="entry name" value="YflP"/>
    <property type="match status" value="1"/>
</dbReference>
<comment type="similarity">
    <text evidence="1">Belongs to the UPF0065 (bug) family.</text>
</comment>
<proteinExistence type="inferred from homology"/>
<gene>
    <name evidence="3" type="ORF">RT97_16990</name>
</gene>
<dbReference type="InterPro" id="IPR006311">
    <property type="entry name" value="TAT_signal"/>
</dbReference>
<protein>
    <recommendedName>
        <fullName evidence="5">Tripartite tricarboxylate transporter substrate binding protein</fullName>
    </recommendedName>
</protein>
<dbReference type="PANTHER" id="PTHR42928">
    <property type="entry name" value="TRICARBOXYLATE-BINDING PROTEIN"/>
    <property type="match status" value="1"/>
</dbReference>
<organism evidence="3 4">
    <name type="scientific">Variovorax paradoxus</name>
    <dbReference type="NCBI Taxonomy" id="34073"/>
    <lineage>
        <taxon>Bacteria</taxon>
        <taxon>Pseudomonadati</taxon>
        <taxon>Pseudomonadota</taxon>
        <taxon>Betaproteobacteria</taxon>
        <taxon>Burkholderiales</taxon>
        <taxon>Comamonadaceae</taxon>
        <taxon>Variovorax</taxon>
    </lineage>
</organism>
<dbReference type="CDD" id="cd13578">
    <property type="entry name" value="PBP2_Bug27"/>
    <property type="match status" value="1"/>
</dbReference>
<evidence type="ECO:0000313" key="4">
    <source>
        <dbReference type="Proteomes" id="UP000032067"/>
    </source>
</evidence>
<dbReference type="RefSeq" id="WP_042579971.1">
    <property type="nucleotide sequence ID" value="NZ_JXQQ01000038.1"/>
</dbReference>
<dbReference type="PANTHER" id="PTHR42928:SF5">
    <property type="entry name" value="BLR1237 PROTEIN"/>
    <property type="match status" value="1"/>
</dbReference>
<dbReference type="Gene3D" id="3.40.190.10">
    <property type="entry name" value="Periplasmic binding protein-like II"/>
    <property type="match status" value="1"/>
</dbReference>
<dbReference type="InterPro" id="IPR042100">
    <property type="entry name" value="Bug_dom1"/>
</dbReference>
<dbReference type="Proteomes" id="UP000032067">
    <property type="component" value="Unassembled WGS sequence"/>
</dbReference>
<dbReference type="Pfam" id="PF03401">
    <property type="entry name" value="TctC"/>
    <property type="match status" value="1"/>
</dbReference>
<dbReference type="OrthoDB" id="8678477at2"/>